<dbReference type="InterPro" id="IPR042532">
    <property type="entry name" value="EXOC3/Sec6_C"/>
</dbReference>
<dbReference type="GO" id="GO:0000145">
    <property type="term" value="C:exocyst"/>
    <property type="evidence" value="ECO:0007669"/>
    <property type="project" value="InterPro"/>
</dbReference>
<organism evidence="4 5">
    <name type="scientific">Ignelater luminosus</name>
    <name type="common">Cucubano</name>
    <name type="synonym">Pyrophorus luminosus</name>
    <dbReference type="NCBI Taxonomy" id="2038154"/>
    <lineage>
        <taxon>Eukaryota</taxon>
        <taxon>Metazoa</taxon>
        <taxon>Ecdysozoa</taxon>
        <taxon>Arthropoda</taxon>
        <taxon>Hexapoda</taxon>
        <taxon>Insecta</taxon>
        <taxon>Pterygota</taxon>
        <taxon>Neoptera</taxon>
        <taxon>Endopterygota</taxon>
        <taxon>Coleoptera</taxon>
        <taxon>Polyphaga</taxon>
        <taxon>Elateriformia</taxon>
        <taxon>Elateroidea</taxon>
        <taxon>Elateridae</taxon>
        <taxon>Agrypninae</taxon>
        <taxon>Pyrophorini</taxon>
        <taxon>Ignelater</taxon>
    </lineage>
</organism>
<evidence type="ECO:0000256" key="1">
    <source>
        <dbReference type="ARBA" id="ARBA00009447"/>
    </source>
</evidence>
<dbReference type="Gene3D" id="1.10.357.70">
    <property type="entry name" value="Exocyst complex component Sec6, C-terminal domain"/>
    <property type="match status" value="1"/>
</dbReference>
<dbReference type="Gene3D" id="1.10.357.50">
    <property type="match status" value="1"/>
</dbReference>
<dbReference type="PANTHER" id="PTHR21292">
    <property type="entry name" value="EXOCYST COMPLEX COMPONENT SEC6-RELATED"/>
    <property type="match status" value="1"/>
</dbReference>
<name>A0A8K0G5B2_IGNLU</name>
<accession>A0A8K0G5B2</accession>
<evidence type="ECO:0000256" key="3">
    <source>
        <dbReference type="ARBA" id="ARBA00022483"/>
    </source>
</evidence>
<evidence type="ECO:0000313" key="5">
    <source>
        <dbReference type="Proteomes" id="UP000801492"/>
    </source>
</evidence>
<keyword evidence="5" id="KW-1185">Reference proteome</keyword>
<reference evidence="4" key="1">
    <citation type="submission" date="2019-08" db="EMBL/GenBank/DDBJ databases">
        <title>The genome of the North American firefly Photinus pyralis.</title>
        <authorList>
            <consortium name="Photinus pyralis genome working group"/>
            <person name="Fallon T.R."/>
            <person name="Sander Lower S.E."/>
            <person name="Weng J.-K."/>
        </authorList>
    </citation>
    <scope>NUCLEOTIDE SEQUENCE</scope>
    <source>
        <strain evidence="4">TRF0915ILg1</strain>
        <tissue evidence="4">Whole body</tissue>
    </source>
</reference>
<evidence type="ECO:0008006" key="6">
    <source>
        <dbReference type="Google" id="ProtNLM"/>
    </source>
</evidence>
<proteinExistence type="inferred from homology"/>
<dbReference type="FunFam" id="1.10.357.70:FF:000001">
    <property type="entry name" value="Exocyst complex component 3"/>
    <property type="match status" value="1"/>
</dbReference>
<dbReference type="InterPro" id="IPR010326">
    <property type="entry name" value="EXOC3/Sec6"/>
</dbReference>
<comment type="similarity">
    <text evidence="1">Belongs to the SEC6 family.</text>
</comment>
<dbReference type="Proteomes" id="UP000801492">
    <property type="component" value="Unassembled WGS sequence"/>
</dbReference>
<protein>
    <recommendedName>
        <fullName evidence="6">Exocyst complex component Sec6</fullName>
    </recommendedName>
</protein>
<dbReference type="GO" id="GO:0000149">
    <property type="term" value="F:SNARE binding"/>
    <property type="evidence" value="ECO:0007669"/>
    <property type="project" value="TreeGrafter"/>
</dbReference>
<comment type="caution">
    <text evidence="4">The sequence shown here is derived from an EMBL/GenBank/DDBJ whole genome shotgun (WGS) entry which is preliminary data.</text>
</comment>
<dbReference type="GO" id="GO:0051601">
    <property type="term" value="P:exocyst localization"/>
    <property type="evidence" value="ECO:0007669"/>
    <property type="project" value="TreeGrafter"/>
</dbReference>
<dbReference type="GO" id="GO:0006887">
    <property type="term" value="P:exocytosis"/>
    <property type="evidence" value="ECO:0007669"/>
    <property type="project" value="UniProtKB-KW"/>
</dbReference>
<keyword evidence="2" id="KW-0813">Transport</keyword>
<dbReference type="PANTHER" id="PTHR21292:SF1">
    <property type="entry name" value="EXOCYST COMPLEX COMPONENT 3"/>
    <property type="match status" value="1"/>
</dbReference>
<dbReference type="OrthoDB" id="10047020at2759"/>
<gene>
    <name evidence="4" type="ORF">ILUMI_13959</name>
</gene>
<evidence type="ECO:0000313" key="4">
    <source>
        <dbReference type="EMBL" id="KAF2892215.1"/>
    </source>
</evidence>
<sequence>MSESIAKINIRQLEADAKVSATNSVINMLQRPGQLEKVEQYKRRLVRKKASVEALLKSAMQSQLDGVRIGLNQLSTCLQDVKEIESSLKSINNLFTDVPTLYSKLSEVRDENMRHSQYVTAKENLKHIFTVPESVQKTKQWINEGKLLHTHQCLRDLENSRDDLLFELHKLPNQSAHDKAMLKAYFADVEMLSDLLEKQLRLVVARTLNTVRKEPTVIVTALRIIEREEKADEEACKHEKQTGFMPPGRPKRWKAVAFEVLEKAVATRIEGTQIEERKDDKLWLVRFLELIRQLILEDLRVVKTLCVPCFPPRYNIINKFVHMYHASLSKYLQEIIQNGLEGNEYVSILAWILNTYKGEELMGHPDLKQHTASLDSLLPLSALNNLQDQYLKNMAKNYTEWMQNTLISEKQEWRSSNPPEEPRLDNYLRTAAPVIIFEMIDQNLQVTKTISQELTNNALLLSIEQLIKYGLDYREGIVEFKNKHFEDRSQVPFFTQYMITIVNNCLQYTELGAQFEKQYVVYGAPHQLIDSFKRLKDVFIQLRNESGKYLLEEVFLDLDKHFEELFVSGRWLQISLPTDTICATLEDYFQDYNRLVEANFEYIIAEARESITKKYVTAMLSKKVSFKSYEECQTAAKKIFKETEQLRKAFLTAAPNTIDIEDPLDIIIMLSEVLKCEDDMISFDLHRIVEKYRDITEDHLHRLLSLRGDLPRADLKEKVNFVIKTSKPKSPVQSSLFSQLVFQDRIINW</sequence>
<dbReference type="AlphaFoldDB" id="A0A8K0G5B2"/>
<evidence type="ECO:0000256" key="2">
    <source>
        <dbReference type="ARBA" id="ARBA00022448"/>
    </source>
</evidence>
<keyword evidence="3" id="KW-0268">Exocytosis</keyword>
<dbReference type="Pfam" id="PF06046">
    <property type="entry name" value="Sec6"/>
    <property type="match status" value="1"/>
</dbReference>
<dbReference type="EMBL" id="VTPC01008868">
    <property type="protein sequence ID" value="KAF2892215.1"/>
    <property type="molecule type" value="Genomic_DNA"/>
</dbReference>